<evidence type="ECO:0000313" key="3">
    <source>
        <dbReference type="EMBL" id="OXM65321.1"/>
    </source>
</evidence>
<evidence type="ECO:0000313" key="4">
    <source>
        <dbReference type="Proteomes" id="UP000215199"/>
    </source>
</evidence>
<name>A0A229T300_9PSEU</name>
<keyword evidence="4" id="KW-1185">Reference proteome</keyword>
<gene>
    <name evidence="3" type="ORF">CF165_23615</name>
</gene>
<feature type="region of interest" description="Disordered" evidence="1">
    <location>
        <begin position="121"/>
        <end position="152"/>
    </location>
</feature>
<evidence type="ECO:0000259" key="2">
    <source>
        <dbReference type="Pfam" id="PF21725"/>
    </source>
</evidence>
<dbReference type="Proteomes" id="UP000215199">
    <property type="component" value="Unassembled WGS sequence"/>
</dbReference>
<protein>
    <recommendedName>
        <fullName evidence="2">Putative T7SS secretion signal domain-containing protein</fullName>
    </recommendedName>
</protein>
<dbReference type="EMBL" id="NMUL01000023">
    <property type="protein sequence ID" value="OXM65321.1"/>
    <property type="molecule type" value="Genomic_DNA"/>
</dbReference>
<dbReference type="AlphaFoldDB" id="A0A229T300"/>
<dbReference type="RefSeq" id="WP_093949726.1">
    <property type="nucleotide sequence ID" value="NZ_NMUL01000023.1"/>
</dbReference>
<evidence type="ECO:0000256" key="1">
    <source>
        <dbReference type="SAM" id="MobiDB-lite"/>
    </source>
</evidence>
<sequence length="427" mass="45200">MAELGETDDPKALVPGEAKEIRASTVHLTVYGDAMIRIGEGFKKLDTGGWSGPAADAYHRRTHAEPARWLTAGDAFHGAAAAINGYASTLDWAQGQAQQAIDLWKQGEDATRQTRAAYDRDVAAAGQEAASRGEPAPTAAPFQDPGEPKRAQARSLLNEARSQLDSAGNQAVGQIDKAQADAPEEPTFLDEIGDGLTSAAEFVGHNLASDLGDATSNIMNAAGDITNNLVDAAGDIVHDLGDGVGGVLRDVGGLVGSDDLKDAGNTVTSSMHEAGDAVDRAGDTAEHWLQDRGNDAKAFLSGDEPEPKGPHYVIIDQGDYPEAADHAREAQMGTSWRGDESFPRTQPADITIDREGAADRRTESMKQVPQTRPGYDRDEYPPAVFLEGGEGSSVKYIDPFDNRGAGSSVKNQIRDLDNGERVTILAD</sequence>
<feature type="domain" description="Putative T7SS secretion signal" evidence="2">
    <location>
        <begin position="3"/>
        <end position="186"/>
    </location>
</feature>
<organism evidence="3 4">
    <name type="scientific">Amycolatopsis vastitatis</name>
    <dbReference type="NCBI Taxonomy" id="1905142"/>
    <lineage>
        <taxon>Bacteria</taxon>
        <taxon>Bacillati</taxon>
        <taxon>Actinomycetota</taxon>
        <taxon>Actinomycetes</taxon>
        <taxon>Pseudonocardiales</taxon>
        <taxon>Pseudonocardiaceae</taxon>
        <taxon>Amycolatopsis</taxon>
    </lineage>
</organism>
<reference evidence="4" key="1">
    <citation type="submission" date="2017-07" db="EMBL/GenBank/DDBJ databases">
        <title>Comparative genome mining reveals phylogenetic distribution patterns of secondary metabolites in Amycolatopsis.</title>
        <authorList>
            <person name="Adamek M."/>
            <person name="Alanjary M."/>
            <person name="Sales-Ortells H."/>
            <person name="Goodfellow M."/>
            <person name="Bull A.T."/>
            <person name="Kalinowski J."/>
            <person name="Ziemert N."/>
        </authorList>
    </citation>
    <scope>NUCLEOTIDE SEQUENCE [LARGE SCALE GENOMIC DNA]</scope>
    <source>
        <strain evidence="4">H5</strain>
    </source>
</reference>
<dbReference type="InterPro" id="IPR049082">
    <property type="entry name" value="T7SS_signal"/>
</dbReference>
<feature type="region of interest" description="Disordered" evidence="1">
    <location>
        <begin position="355"/>
        <end position="393"/>
    </location>
</feature>
<proteinExistence type="predicted"/>
<comment type="caution">
    <text evidence="3">The sequence shown here is derived from an EMBL/GenBank/DDBJ whole genome shotgun (WGS) entry which is preliminary data.</text>
</comment>
<dbReference type="Pfam" id="PF21725">
    <property type="entry name" value="T7SS_signal"/>
    <property type="match status" value="1"/>
</dbReference>
<feature type="compositionally biased region" description="Basic and acidic residues" evidence="1">
    <location>
        <begin position="355"/>
        <end position="364"/>
    </location>
</feature>
<accession>A0A229T300</accession>